<dbReference type="HOGENOM" id="CLU_000604_1_22_7"/>
<gene>
    <name evidence="10" type="primary">glnQ5</name>
    <name evidence="10" type="ordered locus">HRM2_23010</name>
</gene>
<dbReference type="Proteomes" id="UP000000442">
    <property type="component" value="Chromosome"/>
</dbReference>
<dbReference type="Gene3D" id="3.40.50.300">
    <property type="entry name" value="P-loop containing nucleotide triphosphate hydrolases"/>
    <property type="match status" value="1"/>
</dbReference>
<dbReference type="GO" id="GO:0005524">
    <property type="term" value="F:ATP binding"/>
    <property type="evidence" value="ECO:0007669"/>
    <property type="project" value="UniProtKB-KW"/>
</dbReference>
<evidence type="ECO:0000256" key="5">
    <source>
        <dbReference type="ARBA" id="ARBA00022741"/>
    </source>
</evidence>
<dbReference type="PROSITE" id="PS00211">
    <property type="entry name" value="ABC_TRANSPORTER_1"/>
    <property type="match status" value="1"/>
</dbReference>
<dbReference type="PIRSF" id="PIRSF039085">
    <property type="entry name" value="ABC_ATPase_HisP"/>
    <property type="match status" value="1"/>
</dbReference>
<reference evidence="10 11" key="1">
    <citation type="journal article" date="2009" name="Environ. Microbiol.">
        <title>Genome sequence of Desulfobacterium autotrophicum HRM2, a marine sulfate reducer oxidizing organic carbon completely to carbon dioxide.</title>
        <authorList>
            <person name="Strittmatter A.W."/>
            <person name="Liesegang H."/>
            <person name="Rabus R."/>
            <person name="Decker I."/>
            <person name="Amann J."/>
            <person name="Andres S."/>
            <person name="Henne A."/>
            <person name="Fricke W.F."/>
            <person name="Martinez-Arias R."/>
            <person name="Bartels D."/>
            <person name="Goesmann A."/>
            <person name="Krause L."/>
            <person name="Puehler A."/>
            <person name="Klenk H.P."/>
            <person name="Richter M."/>
            <person name="Schuler M."/>
            <person name="Gloeckner F.O."/>
            <person name="Meyerdierks A."/>
            <person name="Gottschalk G."/>
            <person name="Amann R."/>
        </authorList>
    </citation>
    <scope>NUCLEOTIDE SEQUENCE [LARGE SCALE GENOMIC DNA]</scope>
    <source>
        <strain evidence="11">ATCC 43914 / DSM 3382 / HRM2</strain>
    </source>
</reference>
<dbReference type="Pfam" id="PF00005">
    <property type="entry name" value="ABC_tran"/>
    <property type="match status" value="1"/>
</dbReference>
<dbReference type="GO" id="GO:0015424">
    <property type="term" value="F:ABC-type amino acid transporter activity"/>
    <property type="evidence" value="ECO:0007669"/>
    <property type="project" value="InterPro"/>
</dbReference>
<dbReference type="GO" id="GO:0005886">
    <property type="term" value="C:plasma membrane"/>
    <property type="evidence" value="ECO:0007669"/>
    <property type="project" value="UniProtKB-SubCell"/>
</dbReference>
<keyword evidence="6" id="KW-0067">ATP-binding</keyword>
<comment type="subcellular location">
    <subcellularLocation>
        <location evidence="1">Cell membrane</location>
        <topology evidence="1">Peripheral membrane protein</topology>
    </subcellularLocation>
</comment>
<dbReference type="InterPro" id="IPR003439">
    <property type="entry name" value="ABC_transporter-like_ATP-bd"/>
</dbReference>
<dbReference type="InterPro" id="IPR003593">
    <property type="entry name" value="AAA+_ATPase"/>
</dbReference>
<dbReference type="SMART" id="SM00382">
    <property type="entry name" value="AAA"/>
    <property type="match status" value="1"/>
</dbReference>
<evidence type="ECO:0000256" key="1">
    <source>
        <dbReference type="ARBA" id="ARBA00004202"/>
    </source>
</evidence>
<dbReference type="FunFam" id="3.40.50.300:FF:000020">
    <property type="entry name" value="Amino acid ABC transporter ATP-binding component"/>
    <property type="match status" value="1"/>
</dbReference>
<feature type="domain" description="ABC transporter" evidence="9">
    <location>
        <begin position="4"/>
        <end position="238"/>
    </location>
</feature>
<keyword evidence="7" id="KW-0029">Amino-acid transport</keyword>
<dbReference type="CDD" id="cd03262">
    <property type="entry name" value="ABC_HisP_GlnQ"/>
    <property type="match status" value="1"/>
</dbReference>
<dbReference type="PROSITE" id="PS50893">
    <property type="entry name" value="ABC_TRANSPORTER_2"/>
    <property type="match status" value="1"/>
</dbReference>
<dbReference type="InterPro" id="IPR027417">
    <property type="entry name" value="P-loop_NTPase"/>
</dbReference>
<dbReference type="SUPFAM" id="SSF52540">
    <property type="entry name" value="P-loop containing nucleoside triphosphate hydrolases"/>
    <property type="match status" value="1"/>
</dbReference>
<dbReference type="GO" id="GO:0016887">
    <property type="term" value="F:ATP hydrolysis activity"/>
    <property type="evidence" value="ECO:0007669"/>
    <property type="project" value="InterPro"/>
</dbReference>
<dbReference type="PANTHER" id="PTHR43166:SF9">
    <property type="entry name" value="GLUTAMATE_ASPARTATE IMPORT ATP-BINDING PROTEIN GLTL"/>
    <property type="match status" value="1"/>
</dbReference>
<accession>C0QEQ4</accession>
<dbReference type="STRING" id="177437.HRM2_23010"/>
<dbReference type="AlphaFoldDB" id="C0QEQ4"/>
<name>C0QEQ4_DESAH</name>
<evidence type="ECO:0000256" key="2">
    <source>
        <dbReference type="ARBA" id="ARBA00005417"/>
    </source>
</evidence>
<evidence type="ECO:0000256" key="4">
    <source>
        <dbReference type="ARBA" id="ARBA00022475"/>
    </source>
</evidence>
<dbReference type="PANTHER" id="PTHR43166">
    <property type="entry name" value="AMINO ACID IMPORT ATP-BINDING PROTEIN"/>
    <property type="match status" value="1"/>
</dbReference>
<keyword evidence="11" id="KW-1185">Reference proteome</keyword>
<dbReference type="KEGG" id="dat:HRM2_23010"/>
<keyword evidence="3" id="KW-0813">Transport</keyword>
<keyword evidence="5" id="KW-0547">Nucleotide-binding</keyword>
<proteinExistence type="inferred from homology"/>
<evidence type="ECO:0000256" key="3">
    <source>
        <dbReference type="ARBA" id="ARBA00022448"/>
    </source>
</evidence>
<protein>
    <submittedName>
        <fullName evidence="10">GlnQ5</fullName>
    </submittedName>
</protein>
<dbReference type="eggNOG" id="COG1126">
    <property type="taxonomic scope" value="Bacteria"/>
</dbReference>
<evidence type="ECO:0000313" key="10">
    <source>
        <dbReference type="EMBL" id="ACN15396.1"/>
    </source>
</evidence>
<evidence type="ECO:0000256" key="8">
    <source>
        <dbReference type="ARBA" id="ARBA00023136"/>
    </source>
</evidence>
<evidence type="ECO:0000259" key="9">
    <source>
        <dbReference type="PROSITE" id="PS50893"/>
    </source>
</evidence>
<dbReference type="InterPro" id="IPR017871">
    <property type="entry name" value="ABC_transporter-like_CS"/>
</dbReference>
<dbReference type="EMBL" id="CP001087">
    <property type="protein sequence ID" value="ACN15396.1"/>
    <property type="molecule type" value="Genomic_DNA"/>
</dbReference>
<evidence type="ECO:0000313" key="11">
    <source>
        <dbReference type="Proteomes" id="UP000000442"/>
    </source>
</evidence>
<comment type="similarity">
    <text evidence="2">Belongs to the ABC transporter superfamily.</text>
</comment>
<dbReference type="InterPro" id="IPR030679">
    <property type="entry name" value="ABC_ATPase_HisP-typ"/>
</dbReference>
<evidence type="ECO:0000256" key="7">
    <source>
        <dbReference type="ARBA" id="ARBA00022970"/>
    </source>
</evidence>
<organism evidence="10 11">
    <name type="scientific">Desulforapulum autotrophicum (strain ATCC 43914 / DSM 3382 / VKM B-1955 / HRM2)</name>
    <name type="common">Desulfobacterium autotrophicum</name>
    <dbReference type="NCBI Taxonomy" id="177437"/>
    <lineage>
        <taxon>Bacteria</taxon>
        <taxon>Pseudomonadati</taxon>
        <taxon>Thermodesulfobacteriota</taxon>
        <taxon>Desulfobacteria</taxon>
        <taxon>Desulfobacterales</taxon>
        <taxon>Desulfobacteraceae</taxon>
        <taxon>Desulforapulum</taxon>
    </lineage>
</organism>
<sequence length="244" mass="26916">MEMIKIENLHKSYAKLEVIKGIDLTIKSGEVVCIIGPSGSGKSTVLRCINRLETPTSGRIIVDGKDIMDPSTDINHVRTEAGMVFQQFNLFPHMTVLDNVILGPLKVRKIARNNAESLGLSLLEKVGLADKAKNYPEQLSGGQKQRVAIARALSLKPKVILFDEPTSALDPELVGEVLEVMKKLAAEGMTMVVVTHEMGFARDVADRVIFIDQGVIQEENSPREFFSSPKNPRLRDFLGKVAEH</sequence>
<dbReference type="InterPro" id="IPR050086">
    <property type="entry name" value="MetN_ABC_transporter-like"/>
</dbReference>
<evidence type="ECO:0000256" key="6">
    <source>
        <dbReference type="ARBA" id="ARBA00022840"/>
    </source>
</evidence>
<keyword evidence="4" id="KW-1003">Cell membrane</keyword>
<keyword evidence="8" id="KW-0472">Membrane</keyword>